<keyword evidence="4 8" id="KW-0479">Metal-binding</keyword>
<dbReference type="InterPro" id="IPR008007">
    <property type="entry name" value="Peptidase_M42"/>
</dbReference>
<evidence type="ECO:0000256" key="8">
    <source>
        <dbReference type="PIRSR" id="PIRSR001123-2"/>
    </source>
</evidence>
<accession>A0A364K2D7</accession>
<keyword evidence="3" id="KW-0645">Protease</keyword>
<dbReference type="OrthoDB" id="9772053at2"/>
<dbReference type="PANTHER" id="PTHR32481:SF0">
    <property type="entry name" value="AMINOPEPTIDASE YPDE-RELATED"/>
    <property type="match status" value="1"/>
</dbReference>
<feature type="binding site" evidence="8">
    <location>
        <position position="234"/>
    </location>
    <ligand>
        <name>Zn(2+)</name>
        <dbReference type="ChEBI" id="CHEBI:29105"/>
        <label>1</label>
    </ligand>
</feature>
<gene>
    <name evidence="9" type="ORF">DL897_14390</name>
</gene>
<evidence type="ECO:0000256" key="4">
    <source>
        <dbReference type="ARBA" id="ARBA00022723"/>
    </source>
</evidence>
<dbReference type="CDD" id="cd05656">
    <property type="entry name" value="M42_Frv"/>
    <property type="match status" value="1"/>
</dbReference>
<dbReference type="EMBL" id="QJKK01000009">
    <property type="protein sequence ID" value="RAL22594.1"/>
    <property type="molecule type" value="Genomic_DNA"/>
</dbReference>
<dbReference type="Proteomes" id="UP000251213">
    <property type="component" value="Unassembled WGS sequence"/>
</dbReference>
<evidence type="ECO:0000256" key="3">
    <source>
        <dbReference type="ARBA" id="ARBA00022670"/>
    </source>
</evidence>
<dbReference type="SUPFAM" id="SSF53187">
    <property type="entry name" value="Zn-dependent exopeptidases"/>
    <property type="match status" value="1"/>
</dbReference>
<evidence type="ECO:0000256" key="7">
    <source>
        <dbReference type="PIRSR" id="PIRSR001123-1"/>
    </source>
</evidence>
<comment type="similarity">
    <text evidence="1 6">Belongs to the peptidase M42 family.</text>
</comment>
<dbReference type="SUPFAM" id="SSF101821">
    <property type="entry name" value="Aminopeptidase/glucanase lid domain"/>
    <property type="match status" value="1"/>
</dbReference>
<dbReference type="GO" id="GO:0046872">
    <property type="term" value="F:metal ion binding"/>
    <property type="evidence" value="ECO:0007669"/>
    <property type="project" value="UniProtKB-UniRule"/>
</dbReference>
<dbReference type="PANTHER" id="PTHR32481">
    <property type="entry name" value="AMINOPEPTIDASE"/>
    <property type="match status" value="1"/>
</dbReference>
<dbReference type="GO" id="GO:0006508">
    <property type="term" value="P:proteolysis"/>
    <property type="evidence" value="ECO:0007669"/>
    <property type="project" value="UniProtKB-KW"/>
</dbReference>
<proteinExistence type="inferred from homology"/>
<feature type="binding site" evidence="8">
    <location>
        <position position="212"/>
    </location>
    <ligand>
        <name>Zn(2+)</name>
        <dbReference type="ChEBI" id="CHEBI:29105"/>
        <label>2</label>
    </ligand>
</feature>
<reference evidence="9 10" key="1">
    <citation type="submission" date="2018-06" db="EMBL/GenBank/DDBJ databases">
        <title>Thermoflavimicrobium daqus sp. nov., a thermophilic microbe isolated from Moutai-flavour Daqu.</title>
        <authorList>
            <person name="Wang X."/>
            <person name="Zhou H."/>
        </authorList>
    </citation>
    <scope>NUCLEOTIDE SEQUENCE [LARGE SCALE GENOMIC DNA]</scope>
    <source>
        <strain evidence="9 10">FBKL4.011</strain>
    </source>
</reference>
<evidence type="ECO:0000313" key="10">
    <source>
        <dbReference type="Proteomes" id="UP000251213"/>
    </source>
</evidence>
<keyword evidence="2" id="KW-0031">Aminopeptidase</keyword>
<evidence type="ECO:0000256" key="1">
    <source>
        <dbReference type="ARBA" id="ARBA00006272"/>
    </source>
</evidence>
<name>A0A364K2D7_9BACL</name>
<feature type="active site" description="Proton acceptor" evidence="7">
    <location>
        <position position="211"/>
    </location>
</feature>
<comment type="caution">
    <text evidence="9">The sequence shown here is derived from an EMBL/GenBank/DDBJ whole genome shotgun (WGS) entry which is preliminary data.</text>
</comment>
<evidence type="ECO:0000256" key="5">
    <source>
        <dbReference type="ARBA" id="ARBA00022801"/>
    </source>
</evidence>
<organism evidence="9 10">
    <name type="scientific">Thermoflavimicrobium daqui</name>
    <dbReference type="NCBI Taxonomy" id="2137476"/>
    <lineage>
        <taxon>Bacteria</taxon>
        <taxon>Bacillati</taxon>
        <taxon>Bacillota</taxon>
        <taxon>Bacilli</taxon>
        <taxon>Bacillales</taxon>
        <taxon>Thermoactinomycetaceae</taxon>
        <taxon>Thermoflavimicrobium</taxon>
    </lineage>
</organism>
<comment type="cofactor">
    <cofactor evidence="8">
        <name>a divalent metal cation</name>
        <dbReference type="ChEBI" id="CHEBI:60240"/>
    </cofactor>
    <text evidence="8">Binds 2 divalent metal cations per subunit.</text>
</comment>
<sequence>MINWLMFEQLTQAPGAPGFEGEVRRIMHTYMKPHAEEIIQDRLGGIFAKKVGNVEGPKVLVAGHMDEVAFMVTNITEQGFIKFQPLGGWWSQVLLSQRVDIYTDEGKSITGMIGSLPPHLLNPEKRNKPVKITEMFIDIGAESKEQVEAWGVQLGDPIIPYGPFTEMEGGKRLMSKAWDNRLGCGLALEALNGLQDEYHPNILYAGATVQEEVGLRGAAATANLIQPDIFFGIDVGPAGDTPGVRDGFGKIGKGVLIRLVDRSMITHPGMREFLIETAESENIPYQFFVSQGGTDAGRVHQSGDGVLSAAIGVCGRYIHSHLSIVDKEDVEAAKAFTIALIKRLDQSTYQKILGK</sequence>
<evidence type="ECO:0000313" key="9">
    <source>
        <dbReference type="EMBL" id="RAL22594.1"/>
    </source>
</evidence>
<keyword evidence="10" id="KW-1185">Reference proteome</keyword>
<feature type="binding site" evidence="8">
    <location>
        <position position="64"/>
    </location>
    <ligand>
        <name>Zn(2+)</name>
        <dbReference type="ChEBI" id="CHEBI:29105"/>
        <label>1</label>
    </ligand>
</feature>
<dbReference type="InterPro" id="IPR023367">
    <property type="entry name" value="Peptidase_M42_dom2"/>
</dbReference>
<dbReference type="GO" id="GO:0004177">
    <property type="term" value="F:aminopeptidase activity"/>
    <property type="evidence" value="ECO:0007669"/>
    <property type="project" value="UniProtKB-UniRule"/>
</dbReference>
<dbReference type="RefSeq" id="WP_113659837.1">
    <property type="nucleotide sequence ID" value="NZ_KZ845671.1"/>
</dbReference>
<dbReference type="AlphaFoldDB" id="A0A364K2D7"/>
<feature type="binding site" evidence="8">
    <location>
        <position position="179"/>
    </location>
    <ligand>
        <name>Zn(2+)</name>
        <dbReference type="ChEBI" id="CHEBI:29105"/>
        <label>2</label>
    </ligand>
</feature>
<dbReference type="Pfam" id="PF05343">
    <property type="entry name" value="Peptidase_M42"/>
    <property type="match status" value="1"/>
</dbReference>
<evidence type="ECO:0000256" key="6">
    <source>
        <dbReference type="PIRNR" id="PIRNR001123"/>
    </source>
</evidence>
<reference evidence="9 10" key="2">
    <citation type="submission" date="2018-06" db="EMBL/GenBank/DDBJ databases">
        <authorList>
            <person name="Zhirakovskaya E."/>
        </authorList>
    </citation>
    <scope>NUCLEOTIDE SEQUENCE [LARGE SCALE GENOMIC DNA]</scope>
    <source>
        <strain evidence="9 10">FBKL4.011</strain>
    </source>
</reference>
<dbReference type="Gene3D" id="3.40.630.10">
    <property type="entry name" value="Zn peptidases"/>
    <property type="match status" value="1"/>
</dbReference>
<protein>
    <submittedName>
        <fullName evidence="9">Peptidase M28</fullName>
    </submittedName>
</protein>
<dbReference type="PIRSF" id="PIRSF001123">
    <property type="entry name" value="PepA_GA"/>
    <property type="match status" value="1"/>
</dbReference>
<feature type="binding site" evidence="8">
    <location>
        <position position="319"/>
    </location>
    <ligand>
        <name>Zn(2+)</name>
        <dbReference type="ChEBI" id="CHEBI:29105"/>
        <label>2</label>
    </ligand>
</feature>
<dbReference type="InterPro" id="IPR051464">
    <property type="entry name" value="Peptidase_M42_aminopept"/>
</dbReference>
<feature type="binding site" evidence="8">
    <location>
        <position position="179"/>
    </location>
    <ligand>
        <name>Zn(2+)</name>
        <dbReference type="ChEBI" id="CHEBI:29105"/>
        <label>1</label>
    </ligand>
</feature>
<dbReference type="Gene3D" id="2.40.30.40">
    <property type="entry name" value="Peptidase M42, domain 2"/>
    <property type="match status" value="1"/>
</dbReference>
<keyword evidence="5" id="KW-0378">Hydrolase</keyword>
<evidence type="ECO:0000256" key="2">
    <source>
        <dbReference type="ARBA" id="ARBA00022438"/>
    </source>
</evidence>